<dbReference type="EMBL" id="UINC01008708">
    <property type="protein sequence ID" value="SVA39161.1"/>
    <property type="molecule type" value="Genomic_DNA"/>
</dbReference>
<sequence length="270" mass="31212">MTRHRGTYKPEHPEPYELGRSQIEDFIKCPACYWLKRAKGIKFPGMPGFLLNTATDTLLKKDFDKFREKGKPHPFMERHGLGHLIPFNHEDFDLWTKALQLGLRTFHKSSGFIVGGGLDDIWHNPVTDEVHIVDYKSTATKRNKDLTALETITLEGAYKSGYKRQLEIYQWIMRQNGFSVSDVGYFLFVNGDQHFVDGMLEKDRDKANMSFEVQLIEYKGDDSWVERKIMDLKDCLIKPSCPDHSISGFGPKGDKECDYLTLFKGLEDNF</sequence>
<gene>
    <name evidence="1" type="ORF">METZ01_LOCUS92015</name>
</gene>
<name>A0A381VGL3_9ZZZZ</name>
<proteinExistence type="predicted"/>
<accession>A0A381VGL3</accession>
<dbReference type="InterPro" id="IPR011604">
    <property type="entry name" value="PDDEXK-like_dom_sf"/>
</dbReference>
<evidence type="ECO:0008006" key="2">
    <source>
        <dbReference type="Google" id="ProtNLM"/>
    </source>
</evidence>
<dbReference type="Gene3D" id="3.90.320.10">
    <property type="match status" value="1"/>
</dbReference>
<organism evidence="1">
    <name type="scientific">marine metagenome</name>
    <dbReference type="NCBI Taxonomy" id="408172"/>
    <lineage>
        <taxon>unclassified sequences</taxon>
        <taxon>metagenomes</taxon>
        <taxon>ecological metagenomes</taxon>
    </lineage>
</organism>
<protein>
    <recommendedName>
        <fullName evidence="2">PD-(D/E)XK endonuclease-like domain-containing protein</fullName>
    </recommendedName>
</protein>
<evidence type="ECO:0000313" key="1">
    <source>
        <dbReference type="EMBL" id="SVA39161.1"/>
    </source>
</evidence>
<reference evidence="1" key="1">
    <citation type="submission" date="2018-05" db="EMBL/GenBank/DDBJ databases">
        <authorList>
            <person name="Lanie J.A."/>
            <person name="Ng W.-L."/>
            <person name="Kazmierczak K.M."/>
            <person name="Andrzejewski T.M."/>
            <person name="Davidsen T.M."/>
            <person name="Wayne K.J."/>
            <person name="Tettelin H."/>
            <person name="Glass J.I."/>
            <person name="Rusch D."/>
            <person name="Podicherti R."/>
            <person name="Tsui H.-C.T."/>
            <person name="Winkler M.E."/>
        </authorList>
    </citation>
    <scope>NUCLEOTIDE SEQUENCE</scope>
</reference>
<dbReference type="AlphaFoldDB" id="A0A381VGL3"/>